<dbReference type="AlphaFoldDB" id="A0A852UYE4"/>
<evidence type="ECO:0000313" key="4">
    <source>
        <dbReference type="Proteomes" id="UP000576393"/>
    </source>
</evidence>
<feature type="domain" description="Flavin reductase like" evidence="2">
    <location>
        <begin position="8"/>
        <end position="157"/>
    </location>
</feature>
<accession>A0A852UYE4</accession>
<dbReference type="InterPro" id="IPR012349">
    <property type="entry name" value="Split_barrel_FMN-bd"/>
</dbReference>
<dbReference type="SMART" id="SM00903">
    <property type="entry name" value="Flavin_Reduct"/>
    <property type="match status" value="1"/>
</dbReference>
<evidence type="ECO:0000259" key="2">
    <source>
        <dbReference type="SMART" id="SM00903"/>
    </source>
</evidence>
<dbReference type="Proteomes" id="UP000576393">
    <property type="component" value="Unassembled WGS sequence"/>
</dbReference>
<gene>
    <name evidence="3" type="ORF">HDA43_004663</name>
</gene>
<dbReference type="GO" id="GO:0010181">
    <property type="term" value="F:FMN binding"/>
    <property type="evidence" value="ECO:0007669"/>
    <property type="project" value="InterPro"/>
</dbReference>
<evidence type="ECO:0000313" key="3">
    <source>
        <dbReference type="EMBL" id="NYF42462.1"/>
    </source>
</evidence>
<keyword evidence="4" id="KW-1185">Reference proteome</keyword>
<dbReference type="EMBL" id="JACCCO010000002">
    <property type="protein sequence ID" value="NYF42462.1"/>
    <property type="molecule type" value="Genomic_DNA"/>
</dbReference>
<dbReference type="GO" id="GO:0006208">
    <property type="term" value="P:pyrimidine nucleobase catabolic process"/>
    <property type="evidence" value="ECO:0007669"/>
    <property type="project" value="TreeGrafter"/>
</dbReference>
<reference evidence="3 4" key="1">
    <citation type="submission" date="2020-07" db="EMBL/GenBank/DDBJ databases">
        <title>Sequencing the genomes of 1000 actinobacteria strains.</title>
        <authorList>
            <person name="Klenk H.-P."/>
        </authorList>
    </citation>
    <scope>NUCLEOTIDE SEQUENCE [LARGE SCALE GENOMIC DNA]</scope>
    <source>
        <strain evidence="3 4">DSM 45763</strain>
    </source>
</reference>
<dbReference type="GO" id="GO:0042602">
    <property type="term" value="F:riboflavin reductase (NADPH) activity"/>
    <property type="evidence" value="ECO:0007669"/>
    <property type="project" value="TreeGrafter"/>
</dbReference>
<keyword evidence="1" id="KW-0560">Oxidoreductase</keyword>
<dbReference type="Pfam" id="PF01613">
    <property type="entry name" value="Flavin_Reduct"/>
    <property type="match status" value="1"/>
</dbReference>
<sequence length="164" mass="17162">MSEFTEAMAGVATAVTVVTVNDERDDVGGTVGTFTSVSLDPELVMVSLANTGYLNELLLRRDRWAASVLSAGQKAIASRFATPGRPGARLLLAGTPHHRGELSGALVVEGGVAALEAETTHVVPAGDHTLYIARVLGVSYVEPSLAPLVRLRGRYRPAGGPDTR</sequence>
<comment type="caution">
    <text evidence="3">The sequence shown here is derived from an EMBL/GenBank/DDBJ whole genome shotgun (WGS) entry which is preliminary data.</text>
</comment>
<dbReference type="RefSeq" id="WP_179825068.1">
    <property type="nucleotide sequence ID" value="NZ_CP192034.1"/>
</dbReference>
<dbReference type="PANTHER" id="PTHR30466">
    <property type="entry name" value="FLAVIN REDUCTASE"/>
    <property type="match status" value="1"/>
</dbReference>
<dbReference type="InterPro" id="IPR002563">
    <property type="entry name" value="Flavin_Rdtase-like_dom"/>
</dbReference>
<name>A0A852UYE4_9ACTN</name>
<protein>
    <submittedName>
        <fullName evidence="3">Flavin reductase (DIM6/NTAB) family NADH-FMN oxidoreductase RutF</fullName>
    </submittedName>
</protein>
<organism evidence="3 4">
    <name type="scientific">Streptosporangium sandarakinum</name>
    <dbReference type="NCBI Taxonomy" id="1260955"/>
    <lineage>
        <taxon>Bacteria</taxon>
        <taxon>Bacillati</taxon>
        <taxon>Actinomycetota</taxon>
        <taxon>Actinomycetes</taxon>
        <taxon>Streptosporangiales</taxon>
        <taxon>Streptosporangiaceae</taxon>
        <taxon>Streptosporangium</taxon>
    </lineage>
</organism>
<dbReference type="PANTHER" id="PTHR30466:SF1">
    <property type="entry name" value="FMN REDUCTASE (NADH) RUTF"/>
    <property type="match status" value="1"/>
</dbReference>
<dbReference type="Gene3D" id="2.30.110.10">
    <property type="entry name" value="Electron Transport, Fmn-binding Protein, Chain A"/>
    <property type="match status" value="1"/>
</dbReference>
<proteinExistence type="predicted"/>
<dbReference type="InterPro" id="IPR050268">
    <property type="entry name" value="NADH-dep_flavin_reductase"/>
</dbReference>
<evidence type="ECO:0000256" key="1">
    <source>
        <dbReference type="ARBA" id="ARBA00023002"/>
    </source>
</evidence>
<dbReference type="SUPFAM" id="SSF50475">
    <property type="entry name" value="FMN-binding split barrel"/>
    <property type="match status" value="1"/>
</dbReference>